<dbReference type="Gene3D" id="2.60.40.10">
    <property type="entry name" value="Immunoglobulins"/>
    <property type="match status" value="2"/>
</dbReference>
<accession>A0A1I4FEG2</accession>
<dbReference type="EMBL" id="FOQY01000060">
    <property type="protein sequence ID" value="SFL15277.1"/>
    <property type="molecule type" value="Genomic_DNA"/>
</dbReference>
<evidence type="ECO:0000256" key="4">
    <source>
        <dbReference type="SAM" id="SignalP"/>
    </source>
</evidence>
<organism evidence="6 7">
    <name type="scientific">Streptosporangium canum</name>
    <dbReference type="NCBI Taxonomy" id="324952"/>
    <lineage>
        <taxon>Bacteria</taxon>
        <taxon>Bacillati</taxon>
        <taxon>Actinomycetota</taxon>
        <taxon>Actinomycetes</taxon>
        <taxon>Streptosporangiales</taxon>
        <taxon>Streptosporangiaceae</taxon>
        <taxon>Streptosporangium</taxon>
    </lineage>
</organism>
<dbReference type="SUPFAM" id="SSF49899">
    <property type="entry name" value="Concanavalin A-like lectins/glucanases"/>
    <property type="match status" value="1"/>
</dbReference>
<feature type="region of interest" description="Disordered" evidence="3">
    <location>
        <begin position="557"/>
        <end position="589"/>
    </location>
</feature>
<evidence type="ECO:0000259" key="5">
    <source>
        <dbReference type="SMART" id="SM00560"/>
    </source>
</evidence>
<evidence type="ECO:0000313" key="6">
    <source>
        <dbReference type="EMBL" id="SFL15277.1"/>
    </source>
</evidence>
<feature type="compositionally biased region" description="Low complexity" evidence="3">
    <location>
        <begin position="633"/>
        <end position="654"/>
    </location>
</feature>
<evidence type="ECO:0000256" key="2">
    <source>
        <dbReference type="ARBA" id="ARBA00023157"/>
    </source>
</evidence>
<evidence type="ECO:0000313" key="7">
    <source>
        <dbReference type="Proteomes" id="UP000199111"/>
    </source>
</evidence>
<keyword evidence="1 4" id="KW-0732">Signal</keyword>
<proteinExistence type="predicted"/>
<feature type="region of interest" description="Disordered" evidence="3">
    <location>
        <begin position="623"/>
        <end position="654"/>
    </location>
</feature>
<protein>
    <submittedName>
        <fullName evidence="6">Concanavalin A-like lectin/glucanases superfamily protein</fullName>
    </submittedName>
</protein>
<dbReference type="InterPro" id="IPR013783">
    <property type="entry name" value="Ig-like_fold"/>
</dbReference>
<dbReference type="SMART" id="SM00560">
    <property type="entry name" value="LamGL"/>
    <property type="match status" value="1"/>
</dbReference>
<dbReference type="GO" id="GO:0005975">
    <property type="term" value="P:carbohydrate metabolic process"/>
    <property type="evidence" value="ECO:0007669"/>
    <property type="project" value="UniProtKB-ARBA"/>
</dbReference>
<feature type="signal peptide" evidence="4">
    <location>
        <begin position="1"/>
        <end position="37"/>
    </location>
</feature>
<name>A0A1I4FEG2_9ACTN</name>
<dbReference type="Gene3D" id="2.60.120.200">
    <property type="match status" value="1"/>
</dbReference>
<reference evidence="7" key="1">
    <citation type="submission" date="2016-10" db="EMBL/GenBank/DDBJ databases">
        <authorList>
            <person name="Varghese N."/>
            <person name="Submissions S."/>
        </authorList>
    </citation>
    <scope>NUCLEOTIDE SEQUENCE [LARGE SCALE GENOMIC DNA]</scope>
    <source>
        <strain evidence="7">CGMCC 4.2126</strain>
    </source>
</reference>
<dbReference type="Proteomes" id="UP000199111">
    <property type="component" value="Unassembled WGS sequence"/>
</dbReference>
<keyword evidence="6" id="KW-0430">Lectin</keyword>
<keyword evidence="2" id="KW-1015">Disulfide bond</keyword>
<evidence type="ECO:0000256" key="1">
    <source>
        <dbReference type="ARBA" id="ARBA00022729"/>
    </source>
</evidence>
<feature type="chain" id="PRO_5011566995" evidence="4">
    <location>
        <begin position="38"/>
        <end position="2501"/>
    </location>
</feature>
<evidence type="ECO:0000256" key="3">
    <source>
        <dbReference type="SAM" id="MobiDB-lite"/>
    </source>
</evidence>
<gene>
    <name evidence="6" type="ORF">SAMN05216275_16021</name>
</gene>
<keyword evidence="7" id="KW-1185">Reference proteome</keyword>
<feature type="region of interest" description="Disordered" evidence="3">
    <location>
        <begin position="36"/>
        <end position="58"/>
    </location>
</feature>
<dbReference type="NCBIfam" id="NF033679">
    <property type="entry name" value="DNRLRE_dom"/>
    <property type="match status" value="1"/>
</dbReference>
<dbReference type="InterPro" id="IPR013320">
    <property type="entry name" value="ConA-like_dom_sf"/>
</dbReference>
<dbReference type="GO" id="GO:0030246">
    <property type="term" value="F:carbohydrate binding"/>
    <property type="evidence" value="ECO:0007669"/>
    <property type="project" value="UniProtKB-KW"/>
</dbReference>
<feature type="domain" description="LamG-like jellyroll fold" evidence="5">
    <location>
        <begin position="1933"/>
        <end position="2063"/>
    </location>
</feature>
<sequence>MNPRQLASGLSARTRRRAALIATLTLPLSLLSVPAVAQGPTSSPAPSSAATTPPDAASDPVLKTAWDKAAASGKPVEVPSRFTETMKVWADPDGKNLRAQLHTRPVQLKNKAGAWEPVDTRIVTRDGTLQAARVKTPLTFGGRGTKHLVSAAGEQGTSGLGVTRVLPEPKISGSTITYPDAVAPGADLVVLALADGFVSQVVFRRRPDGPVTVRLPLKLPKGTSFGKGPEGLPQLKDAKGSAKAAPVVLTAMDAKVEASPEQGKSSPVTARVETSGKTSELVFTPDAAFLADPAVTYPVTIAAASEWFGGGVPDDAWVSKNSPSSNNAAAGWLRAGTTQTSADIARVYLKYDTDVPELEGATVVDADLYVWNYKSGGPNGQLCGNEIGSGIAASLITSAWTPTGLSWSNQPSNAGIMTGSGNKAGYNIDASGTWCASEAALVHRITGMARAWIEQGVANHGLVLRAVTESPAINWRQYYASEYSGDPYPGYRHPPTLMVEYTPAEKRYTMHASVEEDVVTSEVLARYSDPITSTPPRATALSWTETQAELRSSGEVIGRNPDTFFTPPSDWTPDETAAILDPDGEPEVPAEEAVLGHWSFDEGAGTTTTDSSEWSNTANLNDTARWTPGKSGTALTNATPAPPATAKSSAAPPSRLGAAAAAPTLSGFTVNPSQTVNGTIVTSSLTPTLKVTATDAAAAASTVEFRVLKYSDDSLVWSGSVANVPSGTQASITVPAAKLVDGTQYEWQVRATSAGGTSAWSAYQYFTADVPEAVVDQFQITPSLVVGTTTVSSSLTPTLLARVTDPLGGASTVAFEVARYSDDVTVWSGTATNVASGSQASVTVPTGKLLDGIRYEWRVKATTPNSTPAWSAYQYFTADVPEVVVDQFQVTPSRTVGTDAVSSSLTPTLLARVTDPLGGASTVAFEVARYSDDVTVWSGTATNVASGSQASVTVPTGKLLDGIRYEWRVKATTPNSTPAWSAYQYFKVDAAPLVDQFQVSPSKVVGDTVTTTSLTPTLLARVVDQLGGTATADFEVARYSDDVTVWSGTATNVTSGTQASIAVPAAKLVDGTRYEWRVRATAGGATSAWTSYQYFTVDVPEAVVDQFQVTPSETVGTATVTPSLTPALLASVTDPLGGAATVEFQVADWATDTVFWSTSVTGVASGAQASVTVPSGRLSDKVDYEFRVKATTSGSTPVWSNWQRFRIDLFDPATDPAVSQLQVIPSQNQGGVTTASSVTPELRALVSHPQGSASRVEFEVEHDPSAPQGQGSGQIWSTALDNVPSGTAAAVAVPVDKLADGWLVRWRLRSLVGGSSSTWSAWQQVKVAVPKPGVGQFQVTPSQVVDGKTVTTVTTPSLHAQVTYALGGTLRAEFEVEHDPAAPTGQGSGQIWTGGVDGVSAGTQGVVTLPGGKLADGWQVRWRVRSLVGTLASPWSAWQQLTVDLPGSAPSVQDLQITPAAQVEGETVTSTLTPHLRATVLDPRGEPVRAAFEVEHDPAAPTGQGSGQIWTGGVDNVAPGSQAALAVPDGKLSDGWVVRWRARATSATAASDWSSWQKATVEIPKPGVGLLQVTPSQEVDGKTVTSILTPSLHARVTYAPGGALRAEFEVEHDPAAPEGQGNGQIWATEVNQVPAGTQAAVAVPAGELTDGWVVRWRARSIAGTLTSPWSAWQQLTVKRPASAPEVNDPQVTPAQTVGGKTLALSLTPELRATLTDPRGDALTAEFEVEHDPAAPENQGSGQIWAGSVHGIAVNSRAVLAVPSGKLTDGWQVRWRVRATSETAASDWSDWRLFTVDLPKPDVAGLQLTPARTVDGVTATESLTPTLSAIATHPQAAVSRVEFQVEHDPAAPENQGSGQIWTGGVDDIASGGPAALTIPAGKLTDGWLIRWRARAVAGGVSAGWSSWLTVKVDLILPGEEPLAEATTALVPSESSFTVGAWVRWADKDGDYTVIEQRGTHQAAFRLGNTVEDGLVFTFASADTREASTGGVLSQVEPPVNQWFHLAGAYDAATKRATLYLNGVAIESATLGFTTWRADGVTTLGTRLNGSLDDIWIYDKAITAEEAAVAAGVTASAARVKSSVKAAAAASATPTYHRIAPADCIKENSSFYFPPRFPVPVRNPKGWNPGPHDWCVSQKPKFTVEVTDPRTLRSRVTDEASMVLMTIGRVFNDSRTAEIEVINLQLDDTVQGSVFDGQVFALGLDVQGSPASSCRQVVDSSHLSVYAGNESYWNNRKVAFKIESPESGWTPADTSQWLSECTIQLKLTVRDLPLMYKGAMAKGVVRCDSARENQLFPRGCIFDHKMRAVELHENTFPDAYAHIYKAYKTPNLTTPETTTTNPRLWPKHVPFGTGKEFPGFSTDTPLTRLNKKDSDPNVIKNRASRNYYRSFRICAIDYKSSWKGGAAPWDTSLKECDEYPFQSTYQGSWVSWQANKPADKGAPYKPGVAVSVSLIPKQQNTNWGATYHLAGLGRFYMNDRILYKENFILHLYNAAGNLVNPGP</sequence>
<dbReference type="InterPro" id="IPR006558">
    <property type="entry name" value="LamG-like"/>
</dbReference>